<dbReference type="EMBL" id="JAWDJX010000032">
    <property type="protein sequence ID" value="KAK3050411.1"/>
    <property type="molecule type" value="Genomic_DNA"/>
</dbReference>
<comment type="caution">
    <text evidence="1">The sequence shown here is derived from an EMBL/GenBank/DDBJ whole genome shotgun (WGS) entry which is preliminary data.</text>
</comment>
<evidence type="ECO:0000313" key="2">
    <source>
        <dbReference type="Proteomes" id="UP001271007"/>
    </source>
</evidence>
<gene>
    <name evidence="1" type="ORF">LTR09_008322</name>
</gene>
<protein>
    <submittedName>
        <fullName evidence="1">Uncharacterized protein</fullName>
    </submittedName>
</protein>
<organism evidence="1 2">
    <name type="scientific">Extremus antarcticus</name>
    <dbReference type="NCBI Taxonomy" id="702011"/>
    <lineage>
        <taxon>Eukaryota</taxon>
        <taxon>Fungi</taxon>
        <taxon>Dikarya</taxon>
        <taxon>Ascomycota</taxon>
        <taxon>Pezizomycotina</taxon>
        <taxon>Dothideomycetes</taxon>
        <taxon>Dothideomycetidae</taxon>
        <taxon>Mycosphaerellales</taxon>
        <taxon>Extremaceae</taxon>
        <taxon>Extremus</taxon>
    </lineage>
</organism>
<dbReference type="Proteomes" id="UP001271007">
    <property type="component" value="Unassembled WGS sequence"/>
</dbReference>
<proteinExistence type="predicted"/>
<evidence type="ECO:0000313" key="1">
    <source>
        <dbReference type="EMBL" id="KAK3050411.1"/>
    </source>
</evidence>
<name>A0AAJ0DI91_9PEZI</name>
<keyword evidence="2" id="KW-1185">Reference proteome</keyword>
<reference evidence="1" key="1">
    <citation type="submission" date="2023-04" db="EMBL/GenBank/DDBJ databases">
        <title>Black Yeasts Isolated from many extreme environments.</title>
        <authorList>
            <person name="Coleine C."/>
            <person name="Stajich J.E."/>
            <person name="Selbmann L."/>
        </authorList>
    </citation>
    <scope>NUCLEOTIDE SEQUENCE</scope>
    <source>
        <strain evidence="1">CCFEE 5312</strain>
    </source>
</reference>
<accession>A0AAJ0DI91</accession>
<dbReference type="AlphaFoldDB" id="A0AAJ0DI91"/>
<sequence>MRALLDRMHVADKQWRDDTLQELWEGLTGQQWLMWDTVAQYVLNDSDDDSGCSAREVRYIPGIDTSAFNNNLPPIQPPRVSNVAEAEVAKVLGERDLGYYPDLRQQINTTAGLDSGRLEWLRLAADAEPVRVDKLRSLPYTEHYFTRICGLHVVRMRCYTIVYELLSCWGFVLPAPHCVTVDNFPTERLHAIWTKLECGPLAWIESTMLLATKLTALYDAEAFGVAEMPPSAQWMPRLKTAAVWFNLCHD</sequence>